<name>A0ABT7APD3_9CYAN</name>
<evidence type="ECO:0000313" key="3">
    <source>
        <dbReference type="EMBL" id="MDJ1168760.1"/>
    </source>
</evidence>
<sequence length="100" mass="11606">MTQRTPQTLNIRPLAPYEDRLLNALAFFRTQRQPENQAHHCLSMYLRQSEARIMGEVGFYARLVGMEPWQFLELLYQDGDRAEALIQEATGSGVKDTFEE</sequence>
<protein>
    <recommendedName>
        <fullName evidence="2">AdoMet activation domain-containing protein</fullName>
    </recommendedName>
</protein>
<dbReference type="InterPro" id="IPR004223">
    <property type="entry name" value="VitB12-dep_Met_synth_activ_dom"/>
</dbReference>
<dbReference type="SUPFAM" id="SSF56507">
    <property type="entry name" value="Methionine synthase activation domain-like"/>
    <property type="match status" value="1"/>
</dbReference>
<evidence type="ECO:0000259" key="2">
    <source>
        <dbReference type="PROSITE" id="PS50974"/>
    </source>
</evidence>
<keyword evidence="4" id="KW-1185">Reference proteome</keyword>
<keyword evidence="1" id="KW-0808">Transferase</keyword>
<evidence type="ECO:0000256" key="1">
    <source>
        <dbReference type="PROSITE-ProRule" id="PRU00346"/>
    </source>
</evidence>
<comment type="caution">
    <text evidence="3">The sequence shown here is derived from an EMBL/GenBank/DDBJ whole genome shotgun (WGS) entry which is preliminary data.</text>
</comment>
<feature type="domain" description="AdoMet activation" evidence="2">
    <location>
        <begin position="1"/>
        <end position="100"/>
    </location>
</feature>
<proteinExistence type="predicted"/>
<accession>A0ABT7APD3</accession>
<dbReference type="EMBL" id="JAQOSP010000035">
    <property type="protein sequence ID" value="MDJ1168760.1"/>
    <property type="molecule type" value="Genomic_DNA"/>
</dbReference>
<gene>
    <name evidence="3" type="ORF">PMG71_04925</name>
</gene>
<dbReference type="Proteomes" id="UP001235303">
    <property type="component" value="Unassembled WGS sequence"/>
</dbReference>
<keyword evidence="1" id="KW-0489">Methyltransferase</keyword>
<evidence type="ECO:0000313" key="4">
    <source>
        <dbReference type="Proteomes" id="UP001235303"/>
    </source>
</evidence>
<dbReference type="InterPro" id="IPR037010">
    <property type="entry name" value="VitB12-dep_Met_synth_activ_sf"/>
</dbReference>
<reference evidence="3 4" key="1">
    <citation type="submission" date="2023-01" db="EMBL/GenBank/DDBJ databases">
        <title>Novel diversity within Roseofilum (Cyanobacteria; Desertifilaceae) from marine benthic mats with descriptions of four novel species.</title>
        <authorList>
            <person name="Wang Y."/>
            <person name="Berthold D.E."/>
            <person name="Hu J."/>
            <person name="Lefler F.W."/>
            <person name="Laughinghouse H.D. IV."/>
        </authorList>
    </citation>
    <scope>NUCLEOTIDE SEQUENCE [LARGE SCALE GENOMIC DNA]</scope>
    <source>
        <strain evidence="3 4">BLCC-M154</strain>
    </source>
</reference>
<organism evidence="3 4">
    <name type="scientific">Roseofilum acuticapitatum BLCC-M154</name>
    <dbReference type="NCBI Taxonomy" id="3022444"/>
    <lineage>
        <taxon>Bacteria</taxon>
        <taxon>Bacillati</taxon>
        <taxon>Cyanobacteriota</taxon>
        <taxon>Cyanophyceae</taxon>
        <taxon>Desertifilales</taxon>
        <taxon>Desertifilaceae</taxon>
        <taxon>Roseofilum</taxon>
        <taxon>Roseofilum acuticapitatum</taxon>
    </lineage>
</organism>
<dbReference type="RefSeq" id="WP_283752523.1">
    <property type="nucleotide sequence ID" value="NZ_JAQOSP010000035.1"/>
</dbReference>
<dbReference type="PROSITE" id="PS50974">
    <property type="entry name" value="ADOMET_ACTIVATION"/>
    <property type="match status" value="1"/>
</dbReference>